<proteinExistence type="predicted"/>
<evidence type="ECO:0000259" key="3">
    <source>
        <dbReference type="Pfam" id="PF13439"/>
    </source>
</evidence>
<sequence length="378" mass="40788">MPEDAAGRLARLRPAPAARRLTINGKFLQDNLVSNGVHRVALNFAAELERRASATIPTRIVAPAIGEDAGLVRDIGLAPELRPSVLGGGQAWEMLSLPALTRGDLLVNFCNLAPVLHPNSVVMIHDVQTLTVPDAYPKRQVQGYRMLWPAIARRARAILTVSEHSRQALADHGIGTLDKIFVVHNGTDHILRLAPDSDAVTRLGLQGRPFALALGALSSYKNMRTLFRAFQDPALAEVPLVITGRAGRAEYEARGWTPPPNTVFAGRVSDPALRALYEAASVFLFPSETEGFGLPPVEAMQCGTATIAADAGAMPEVCGTGARIIDPLDAEGWAHHVQHLITDTAARAELIAQGRTRAAELTWTHAGDRLWRLLEPML</sequence>
<keyword evidence="5" id="KW-1185">Reference proteome</keyword>
<dbReference type="Pfam" id="PF00534">
    <property type="entry name" value="Glycos_transf_1"/>
    <property type="match status" value="1"/>
</dbReference>
<dbReference type="PANTHER" id="PTHR46401">
    <property type="entry name" value="GLYCOSYLTRANSFERASE WBBK-RELATED"/>
    <property type="match status" value="1"/>
</dbReference>
<accession>A0A225NFT7</accession>
<dbReference type="PANTHER" id="PTHR46401:SF2">
    <property type="entry name" value="GLYCOSYLTRANSFERASE WBBK-RELATED"/>
    <property type="match status" value="1"/>
</dbReference>
<evidence type="ECO:0000313" key="4">
    <source>
        <dbReference type="EMBL" id="OWU72328.1"/>
    </source>
</evidence>
<dbReference type="Proteomes" id="UP000215377">
    <property type="component" value="Unassembled WGS sequence"/>
</dbReference>
<name>A0A225NFT7_9RHOB</name>
<dbReference type="CDD" id="cd03809">
    <property type="entry name" value="GT4_MtfB-like"/>
    <property type="match status" value="1"/>
</dbReference>
<protein>
    <submittedName>
        <fullName evidence="4">Uncharacterized protein</fullName>
    </submittedName>
</protein>
<evidence type="ECO:0000313" key="5">
    <source>
        <dbReference type="Proteomes" id="UP000215377"/>
    </source>
</evidence>
<dbReference type="SUPFAM" id="SSF53756">
    <property type="entry name" value="UDP-Glycosyltransferase/glycogen phosphorylase"/>
    <property type="match status" value="1"/>
</dbReference>
<dbReference type="InterPro" id="IPR001296">
    <property type="entry name" value="Glyco_trans_1"/>
</dbReference>
<evidence type="ECO:0000259" key="2">
    <source>
        <dbReference type="Pfam" id="PF00534"/>
    </source>
</evidence>
<gene>
    <name evidence="4" type="ORF">ATO3_16880</name>
</gene>
<organism evidence="4 5">
    <name type="scientific">Marinibacterium profundimaris</name>
    <dbReference type="NCBI Taxonomy" id="1679460"/>
    <lineage>
        <taxon>Bacteria</taxon>
        <taxon>Pseudomonadati</taxon>
        <taxon>Pseudomonadota</taxon>
        <taxon>Alphaproteobacteria</taxon>
        <taxon>Rhodobacterales</taxon>
        <taxon>Paracoccaceae</taxon>
        <taxon>Marinibacterium</taxon>
    </lineage>
</organism>
<dbReference type="GO" id="GO:0009103">
    <property type="term" value="P:lipopolysaccharide biosynthetic process"/>
    <property type="evidence" value="ECO:0007669"/>
    <property type="project" value="TreeGrafter"/>
</dbReference>
<comment type="caution">
    <text evidence="4">The sequence shown here is derived from an EMBL/GenBank/DDBJ whole genome shotgun (WGS) entry which is preliminary data.</text>
</comment>
<reference evidence="4 5" key="1">
    <citation type="submission" date="2013-04" db="EMBL/GenBank/DDBJ databases">
        <title>Oceanicola sp. 22II1-22F33 Genome Sequencing.</title>
        <authorList>
            <person name="Lai Q."/>
            <person name="Li G."/>
            <person name="Shao Z."/>
        </authorList>
    </citation>
    <scope>NUCLEOTIDE SEQUENCE [LARGE SCALE GENOMIC DNA]</scope>
    <source>
        <strain evidence="4 5">22II1-22F33</strain>
    </source>
</reference>
<dbReference type="AlphaFoldDB" id="A0A225NFT7"/>
<dbReference type="Gene3D" id="3.40.50.2000">
    <property type="entry name" value="Glycogen Phosphorylase B"/>
    <property type="match status" value="2"/>
</dbReference>
<evidence type="ECO:0000256" key="1">
    <source>
        <dbReference type="ARBA" id="ARBA00022679"/>
    </source>
</evidence>
<feature type="domain" description="Glycosyl transferase family 1" evidence="2">
    <location>
        <begin position="207"/>
        <end position="356"/>
    </location>
</feature>
<dbReference type="Pfam" id="PF13439">
    <property type="entry name" value="Glyco_transf_4"/>
    <property type="match status" value="1"/>
</dbReference>
<dbReference type="EMBL" id="AQQR01000007">
    <property type="protein sequence ID" value="OWU72328.1"/>
    <property type="molecule type" value="Genomic_DNA"/>
</dbReference>
<dbReference type="GO" id="GO:0016757">
    <property type="term" value="F:glycosyltransferase activity"/>
    <property type="evidence" value="ECO:0007669"/>
    <property type="project" value="InterPro"/>
</dbReference>
<keyword evidence="1" id="KW-0808">Transferase</keyword>
<feature type="domain" description="Glycosyltransferase subfamily 4-like N-terminal" evidence="3">
    <location>
        <begin position="35"/>
        <end position="188"/>
    </location>
</feature>
<dbReference type="InterPro" id="IPR028098">
    <property type="entry name" value="Glyco_trans_4-like_N"/>
</dbReference>